<keyword evidence="2" id="KW-1185">Reference proteome</keyword>
<organism evidence="1 2">
    <name type="scientific">Daedalea quercina L-15889</name>
    <dbReference type="NCBI Taxonomy" id="1314783"/>
    <lineage>
        <taxon>Eukaryota</taxon>
        <taxon>Fungi</taxon>
        <taxon>Dikarya</taxon>
        <taxon>Basidiomycota</taxon>
        <taxon>Agaricomycotina</taxon>
        <taxon>Agaricomycetes</taxon>
        <taxon>Polyporales</taxon>
        <taxon>Fomitopsis</taxon>
    </lineage>
</organism>
<reference evidence="1 2" key="1">
    <citation type="journal article" date="2016" name="Mol. Biol. Evol.">
        <title>Comparative Genomics of Early-Diverging Mushroom-Forming Fungi Provides Insights into the Origins of Lignocellulose Decay Capabilities.</title>
        <authorList>
            <person name="Nagy L.G."/>
            <person name="Riley R."/>
            <person name="Tritt A."/>
            <person name="Adam C."/>
            <person name="Daum C."/>
            <person name="Floudas D."/>
            <person name="Sun H."/>
            <person name="Yadav J.S."/>
            <person name="Pangilinan J."/>
            <person name="Larsson K.H."/>
            <person name="Matsuura K."/>
            <person name="Barry K."/>
            <person name="Labutti K."/>
            <person name="Kuo R."/>
            <person name="Ohm R.A."/>
            <person name="Bhattacharya S.S."/>
            <person name="Shirouzu T."/>
            <person name="Yoshinaga Y."/>
            <person name="Martin F.M."/>
            <person name="Grigoriev I.V."/>
            <person name="Hibbett D.S."/>
        </authorList>
    </citation>
    <scope>NUCLEOTIDE SEQUENCE [LARGE SCALE GENOMIC DNA]</scope>
    <source>
        <strain evidence="1 2">L-15889</strain>
    </source>
</reference>
<sequence length="204" mass="22649">MVEEDTIELGKPDDDLTYFPAMLHQKRTPRLEKLEIRGALRGVRFNGPCASTLKHLSFRTLTGHVLPWPDSATLLDILAMLPSVETISLERRIVEPLASLIEGPRPTPATAHARSLHDSARACYSAQLSRPPFAIVSEYLDGREIRPSPRISLGATEQDCYTQVRAETGDHRLSRSLAHPRIHRTGLATPARAAIVRAVPRELL</sequence>
<gene>
    <name evidence="1" type="ORF">DAEQUDRAFT_67819</name>
</gene>
<accession>A0A165L835</accession>
<dbReference type="AlphaFoldDB" id="A0A165L835"/>
<proteinExistence type="predicted"/>
<dbReference type="Proteomes" id="UP000076727">
    <property type="component" value="Unassembled WGS sequence"/>
</dbReference>
<name>A0A165L835_9APHY</name>
<dbReference type="EMBL" id="KV429143">
    <property type="protein sequence ID" value="KZT64070.1"/>
    <property type="molecule type" value="Genomic_DNA"/>
</dbReference>
<evidence type="ECO:0000313" key="1">
    <source>
        <dbReference type="EMBL" id="KZT64070.1"/>
    </source>
</evidence>
<evidence type="ECO:0000313" key="2">
    <source>
        <dbReference type="Proteomes" id="UP000076727"/>
    </source>
</evidence>
<protein>
    <submittedName>
        <fullName evidence="1">Uncharacterized protein</fullName>
    </submittedName>
</protein>
<dbReference type="OrthoDB" id="2751518at2759"/>